<dbReference type="PANTHER" id="PTHR41521">
    <property type="match status" value="1"/>
</dbReference>
<gene>
    <name evidence="2" type="ORF">K788_0001028</name>
</gene>
<dbReference type="Gene3D" id="3.30.70.100">
    <property type="match status" value="1"/>
</dbReference>
<name>A0A0P0RHA4_9BURK</name>
<dbReference type="InterPro" id="IPR010753">
    <property type="entry name" value="DUF1330"/>
</dbReference>
<dbReference type="EMBL" id="CP012747">
    <property type="protein sequence ID" value="ALL67852.1"/>
    <property type="molecule type" value="Genomic_DNA"/>
</dbReference>
<feature type="domain" description="DUF1330" evidence="1">
    <location>
        <begin position="3"/>
        <end position="95"/>
    </location>
</feature>
<evidence type="ECO:0000313" key="2">
    <source>
        <dbReference type="EMBL" id="ALL67852.1"/>
    </source>
</evidence>
<evidence type="ECO:0000313" key="3">
    <source>
        <dbReference type="Proteomes" id="UP000019146"/>
    </source>
</evidence>
<evidence type="ECO:0000259" key="1">
    <source>
        <dbReference type="Pfam" id="PF07045"/>
    </source>
</evidence>
<reference evidence="2 3" key="1">
    <citation type="journal article" date="2014" name="Genome Announc.">
        <title>Draft Genome Sequence of the Haloacid-Degrading Burkholderia caribensis Strain MBA4.</title>
        <authorList>
            <person name="Pan Y."/>
            <person name="Kong K.F."/>
            <person name="Tsang J.S."/>
        </authorList>
    </citation>
    <scope>NUCLEOTIDE SEQUENCE [LARGE SCALE GENOMIC DNA]</scope>
    <source>
        <strain evidence="2 3">MBA4</strain>
    </source>
</reference>
<dbReference type="KEGG" id="bcai:K788_0001028"/>
<sequence>MSKGYWVTLYRKTNDPAALAAYAQLAAPAITAAGGKFLVRGLAEEVREHGLKDRTVVIEFPTYEQAVAAYDTEDYKKALAALGNGVERDLRIVRGAE</sequence>
<dbReference type="InterPro" id="IPR011008">
    <property type="entry name" value="Dimeric_a/b-barrel"/>
</dbReference>
<protein>
    <recommendedName>
        <fullName evidence="1">DUF1330 domain-containing protein</fullName>
    </recommendedName>
</protein>
<dbReference type="Pfam" id="PF07045">
    <property type="entry name" value="DUF1330"/>
    <property type="match status" value="1"/>
</dbReference>
<organism evidence="2 3">
    <name type="scientific">Paraburkholderia caribensis MBA4</name>
    <dbReference type="NCBI Taxonomy" id="1323664"/>
    <lineage>
        <taxon>Bacteria</taxon>
        <taxon>Pseudomonadati</taxon>
        <taxon>Pseudomonadota</taxon>
        <taxon>Betaproteobacteria</taxon>
        <taxon>Burkholderiales</taxon>
        <taxon>Burkholderiaceae</taxon>
        <taxon>Paraburkholderia</taxon>
    </lineage>
</organism>
<accession>A0A0P0RHA4</accession>
<proteinExistence type="predicted"/>
<dbReference type="AlphaFoldDB" id="A0A0P0RHA4"/>
<dbReference type="Proteomes" id="UP000019146">
    <property type="component" value="Chromosome 2"/>
</dbReference>
<dbReference type="PANTHER" id="PTHR41521:SF4">
    <property type="entry name" value="BLR0684 PROTEIN"/>
    <property type="match status" value="1"/>
</dbReference>
<dbReference type="RefSeq" id="WP_035999496.1">
    <property type="nucleotide sequence ID" value="NZ_CP012747.1"/>
</dbReference>
<dbReference type="GeneID" id="69971637"/>
<dbReference type="SUPFAM" id="SSF54909">
    <property type="entry name" value="Dimeric alpha+beta barrel"/>
    <property type="match status" value="1"/>
</dbReference>